<keyword evidence="1" id="KW-0175">Coiled coil</keyword>
<organism evidence="4 5">
    <name type="scientific">Brachionus plicatilis</name>
    <name type="common">Marine rotifer</name>
    <name type="synonym">Brachionus muelleri</name>
    <dbReference type="NCBI Taxonomy" id="10195"/>
    <lineage>
        <taxon>Eukaryota</taxon>
        <taxon>Metazoa</taxon>
        <taxon>Spiralia</taxon>
        <taxon>Gnathifera</taxon>
        <taxon>Rotifera</taxon>
        <taxon>Eurotatoria</taxon>
        <taxon>Monogononta</taxon>
        <taxon>Pseudotrocha</taxon>
        <taxon>Ploima</taxon>
        <taxon>Brachionidae</taxon>
        <taxon>Brachionus</taxon>
    </lineage>
</organism>
<keyword evidence="4" id="KW-0808">Transferase</keyword>
<reference evidence="4 5" key="1">
    <citation type="journal article" date="2018" name="Sci. Rep.">
        <title>Genomic signatures of local adaptation to the degree of environmental predictability in rotifers.</title>
        <authorList>
            <person name="Franch-Gras L."/>
            <person name="Hahn C."/>
            <person name="Garcia-Roger E.M."/>
            <person name="Carmona M.J."/>
            <person name="Serra M."/>
            <person name="Gomez A."/>
        </authorList>
    </citation>
    <scope>NUCLEOTIDE SEQUENCE [LARGE SCALE GENOMIC DNA]</scope>
    <source>
        <strain evidence="4">HYR1</strain>
    </source>
</reference>
<evidence type="ECO:0000259" key="3">
    <source>
        <dbReference type="Pfam" id="PF03372"/>
    </source>
</evidence>
<feature type="domain" description="Endonuclease/exonuclease/phosphatase" evidence="3">
    <location>
        <begin position="216"/>
        <end position="434"/>
    </location>
</feature>
<evidence type="ECO:0000313" key="4">
    <source>
        <dbReference type="EMBL" id="RNA11048.1"/>
    </source>
</evidence>
<dbReference type="EMBL" id="REGN01006061">
    <property type="protein sequence ID" value="RNA11048.1"/>
    <property type="molecule type" value="Genomic_DNA"/>
</dbReference>
<dbReference type="InterPro" id="IPR036691">
    <property type="entry name" value="Endo/exonu/phosph_ase_sf"/>
</dbReference>
<proteinExistence type="predicted"/>
<feature type="region of interest" description="Disordered" evidence="2">
    <location>
        <begin position="1"/>
        <end position="20"/>
    </location>
</feature>
<gene>
    <name evidence="4" type="ORF">BpHYR1_036175</name>
</gene>
<dbReference type="GO" id="GO:0003964">
    <property type="term" value="F:RNA-directed DNA polymerase activity"/>
    <property type="evidence" value="ECO:0007669"/>
    <property type="project" value="UniProtKB-KW"/>
</dbReference>
<dbReference type="Proteomes" id="UP000276133">
    <property type="component" value="Unassembled WGS sequence"/>
</dbReference>
<accession>A0A3M7QJB6</accession>
<evidence type="ECO:0000256" key="1">
    <source>
        <dbReference type="SAM" id="Coils"/>
    </source>
</evidence>
<sequence length="668" mass="78245">MSSDKMETDQADIAPKIGELKGIPTEKDSIQLVTAMLDHQNEQDQLIEGLLNENKKLVELVHMMSQKKERMEKKEPSKMNWSNLFKKSEEHSKKPETEETILQKIEAVSAMSVFSNEMGEREKRKKNLILVGIEELQSADEKTKKKQDNDKINEILTIMKIDKKKVKEVVRLKSKDNNTRTAPILIKFGKTYINLDLTPAERLEQKVLRDERKLKKEQEADIVFLQETWLKTAKQAKNVLNKNFKFVHKSSMTPEYSVGRPHGGTGWVINKKLQKNIKIEFVSDRISVCQINGTYLIEVYMNFEGPADSVVKFESFVSQILNLIDKIYTNNNEPNICILGDFNTDLNRKTNFTEIFNLLVECESLVVLDHLFSQMTDFTYKQDRLNKSDKSQTTTTSSVTSRIDHVLENENFAERVEQVNILSGQDHQLNTSDHSAIKIDLKHTNISIDPKQRVKSKEKLIKSIDWNDVIVKEAYADTLRLKILNKNILLKLNETNSDNSKRNLTEIINELGSTMREAIDKITSLKSKTKTINNRHVKKNKWWDEEMKGLKDKVNKAYLQWKTSDFTSEELEKRLKLEKNKFRKKQREKVKIIEDINVKRIDTLFHVQRDRFWKEMKRLRKQEESVNVPMDELKMNLERLFNERNYTTNEINFTTAQDNDESLFLRFF</sequence>
<comment type="caution">
    <text evidence="4">The sequence shown here is derived from an EMBL/GenBank/DDBJ whole genome shotgun (WGS) entry which is preliminary data.</text>
</comment>
<evidence type="ECO:0000256" key="2">
    <source>
        <dbReference type="SAM" id="MobiDB-lite"/>
    </source>
</evidence>
<dbReference type="AlphaFoldDB" id="A0A3M7QJB6"/>
<keyword evidence="4" id="KW-0695">RNA-directed DNA polymerase</keyword>
<dbReference type="InterPro" id="IPR005135">
    <property type="entry name" value="Endo/exonuclease/phosphatase"/>
</dbReference>
<keyword evidence="5" id="KW-1185">Reference proteome</keyword>
<keyword evidence="4" id="KW-0548">Nucleotidyltransferase</keyword>
<feature type="coiled-coil region" evidence="1">
    <location>
        <begin position="200"/>
        <end position="228"/>
    </location>
</feature>
<dbReference type="OrthoDB" id="7480989at2759"/>
<dbReference type="SUPFAM" id="SSF56219">
    <property type="entry name" value="DNase I-like"/>
    <property type="match status" value="1"/>
</dbReference>
<evidence type="ECO:0000313" key="5">
    <source>
        <dbReference type="Proteomes" id="UP000276133"/>
    </source>
</evidence>
<dbReference type="Pfam" id="PF03372">
    <property type="entry name" value="Exo_endo_phos"/>
    <property type="match status" value="1"/>
</dbReference>
<dbReference type="Gene3D" id="3.60.10.10">
    <property type="entry name" value="Endonuclease/exonuclease/phosphatase"/>
    <property type="match status" value="1"/>
</dbReference>
<name>A0A3M7QJB6_BRAPC</name>
<protein>
    <submittedName>
        <fullName evidence="4">RNA-directed DNA polymerase from mobile element jockey-like</fullName>
    </submittedName>
</protein>